<feature type="region of interest" description="Disordered" evidence="1">
    <location>
        <begin position="98"/>
        <end position="145"/>
    </location>
</feature>
<dbReference type="InterPro" id="IPR001932">
    <property type="entry name" value="PPM-type_phosphatase-like_dom"/>
</dbReference>
<dbReference type="EMBL" id="CP001843">
    <property type="protein sequence ID" value="AEF86388.1"/>
    <property type="molecule type" value="Genomic_DNA"/>
</dbReference>
<dbReference type="AlphaFoldDB" id="F5YL76"/>
<sequence length="288" mass="31336">MMMYQAFSCSVIGASHAKSGKPCQDYSLHYADKNVVIAVVADGHGSAAHFRSDRGARIACECAVKFIAAFAEKYGGNLGESELPELARNIASEWDKRVAGDWEKDPPVGLSEEQAAGDSEEPEKSKNPKDILNPRDPPDSRNPREAYGSTLIAAGVSRSGWFGLQIGDGKCAVRYADGDFLQPIPWDEKCFLNVTTSLCDTDPGSEFRYYASRKIPAALFIGTDGVDNSYPVHENEKHLNGLYSIIEDNFSKEGFKKGLMELCDFLPVLTQKGSGDDVSIAGIVRVNP</sequence>
<reference evidence="4" key="1">
    <citation type="submission" date="2009-12" db="EMBL/GenBank/DDBJ databases">
        <title>Complete sequence of Treponema primitia strain ZAS-2.</title>
        <authorList>
            <person name="Tetu S.G."/>
            <person name="Matson E."/>
            <person name="Ren Q."/>
            <person name="Seshadri R."/>
            <person name="Elbourne L."/>
            <person name="Hassan K.A."/>
            <person name="Durkin A."/>
            <person name="Radune D."/>
            <person name="Mohamoud Y."/>
            <person name="Shay R."/>
            <person name="Jin S."/>
            <person name="Zhang X."/>
            <person name="Lucey K."/>
            <person name="Ballor N.R."/>
            <person name="Ottesen E."/>
            <person name="Rosenthal R."/>
            <person name="Allen A."/>
            <person name="Leadbetter J.R."/>
            <person name="Paulsen I.T."/>
        </authorList>
    </citation>
    <scope>NUCLEOTIDE SEQUENCE [LARGE SCALE GENOMIC DNA]</scope>
    <source>
        <strain evidence="4">ATCC BAA-887 / DSM 12427 / ZAS-2</strain>
    </source>
</reference>
<keyword evidence="4" id="KW-1185">Reference proteome</keyword>
<evidence type="ECO:0000313" key="3">
    <source>
        <dbReference type="EMBL" id="AEF86388.1"/>
    </source>
</evidence>
<feature type="domain" description="PPM-type phosphatase" evidence="2">
    <location>
        <begin position="12"/>
        <end position="235"/>
    </location>
</feature>
<dbReference type="KEGG" id="tpi:TREPR_1850"/>
<organism evidence="3 4">
    <name type="scientific">Treponema primitia (strain ATCC BAA-887 / DSM 12427 / ZAS-2)</name>
    <dbReference type="NCBI Taxonomy" id="545694"/>
    <lineage>
        <taxon>Bacteria</taxon>
        <taxon>Pseudomonadati</taxon>
        <taxon>Spirochaetota</taxon>
        <taxon>Spirochaetia</taxon>
        <taxon>Spirochaetales</taxon>
        <taxon>Treponemataceae</taxon>
        <taxon>Treponema</taxon>
    </lineage>
</organism>
<dbReference type="Pfam" id="PF13672">
    <property type="entry name" value="PP2C_2"/>
    <property type="match status" value="1"/>
</dbReference>
<dbReference type="HOGENOM" id="CLU_052010_0_0_12"/>
<gene>
    <name evidence="3" type="ordered locus">TREPR_1850</name>
</gene>
<dbReference type="Proteomes" id="UP000009223">
    <property type="component" value="Chromosome"/>
</dbReference>
<feature type="compositionally biased region" description="Basic and acidic residues" evidence="1">
    <location>
        <begin position="122"/>
        <end position="144"/>
    </location>
</feature>
<dbReference type="eggNOG" id="COG0631">
    <property type="taxonomic scope" value="Bacteria"/>
</dbReference>
<dbReference type="InterPro" id="IPR036457">
    <property type="entry name" value="PPM-type-like_dom_sf"/>
</dbReference>
<dbReference type="RefSeq" id="WP_015708288.1">
    <property type="nucleotide sequence ID" value="NC_015578.1"/>
</dbReference>
<dbReference type="Gene3D" id="3.60.40.10">
    <property type="entry name" value="PPM-type phosphatase domain"/>
    <property type="match status" value="1"/>
</dbReference>
<accession>F5YL76</accession>
<proteinExistence type="predicted"/>
<evidence type="ECO:0000259" key="2">
    <source>
        <dbReference type="Pfam" id="PF13672"/>
    </source>
</evidence>
<protein>
    <recommendedName>
        <fullName evidence="2">PPM-type phosphatase domain-containing protein</fullName>
    </recommendedName>
</protein>
<evidence type="ECO:0000313" key="4">
    <source>
        <dbReference type="Proteomes" id="UP000009223"/>
    </source>
</evidence>
<dbReference type="SUPFAM" id="SSF81606">
    <property type="entry name" value="PP2C-like"/>
    <property type="match status" value="1"/>
</dbReference>
<dbReference type="STRING" id="545694.TREPR_1850"/>
<reference evidence="3 4" key="2">
    <citation type="journal article" date="2011" name="ISME J.">
        <title>RNA-seq reveals cooperative metabolic interactions between two termite-gut spirochete species in co-culture.</title>
        <authorList>
            <person name="Rosenthal A.Z."/>
            <person name="Matson E.G."/>
            <person name="Eldar A."/>
            <person name="Leadbetter J.R."/>
        </authorList>
    </citation>
    <scope>NUCLEOTIDE SEQUENCE [LARGE SCALE GENOMIC DNA]</scope>
    <source>
        <strain evidence="4">ATCC BAA-887 / DSM 12427 / ZAS-2</strain>
    </source>
</reference>
<name>F5YL76_TREPZ</name>
<evidence type="ECO:0000256" key="1">
    <source>
        <dbReference type="SAM" id="MobiDB-lite"/>
    </source>
</evidence>